<name>A0A7T1T2H5_9ACTN</name>
<dbReference type="InterPro" id="IPR016181">
    <property type="entry name" value="Acyl_CoA_acyltransferase"/>
</dbReference>
<evidence type="ECO:0000313" key="1">
    <source>
        <dbReference type="EMBL" id="QPP05203.1"/>
    </source>
</evidence>
<dbReference type="KEGG" id="sbat:G4Z16_01040"/>
<gene>
    <name evidence="1" type="ORF">G4Z16_01040</name>
</gene>
<sequence length="235" mass="26603">MTYTPRRPVSELPFSGSDIMLRYNLEHPAVPFDFEETLETWSVGISRYHGEDESCPNCSQEQECDFYESGTPIGSMSFVRIRDYTSDPAWEAADSHSRDIEKVVAMCTDSAYSMTPGLHWSKDFEEVIEMSVGDLLIMDRVHINPEWRGFGIGALAAAEAIRRLSSGCCAVACEPAPTDREFGDDETAFTKAQTKIAKVWESVGFEPFKNGIYLLDCAMQHLQDCRRTWQNHFAR</sequence>
<dbReference type="EMBL" id="CP048882">
    <property type="protein sequence ID" value="QPP05203.1"/>
    <property type="molecule type" value="Genomic_DNA"/>
</dbReference>
<accession>A0A7T1T2H5</accession>
<keyword evidence="2" id="KW-1185">Reference proteome</keyword>
<dbReference type="AlphaFoldDB" id="A0A7T1T2H5"/>
<organism evidence="1 2">
    <name type="scientific">Streptomyces bathyalis</name>
    <dbReference type="NCBI Taxonomy" id="2710756"/>
    <lineage>
        <taxon>Bacteria</taxon>
        <taxon>Bacillati</taxon>
        <taxon>Actinomycetota</taxon>
        <taxon>Actinomycetes</taxon>
        <taxon>Kitasatosporales</taxon>
        <taxon>Streptomycetaceae</taxon>
        <taxon>Streptomyces</taxon>
    </lineage>
</organism>
<evidence type="ECO:0008006" key="3">
    <source>
        <dbReference type="Google" id="ProtNLM"/>
    </source>
</evidence>
<dbReference type="RefSeq" id="WP_197348705.1">
    <property type="nucleotide sequence ID" value="NZ_CP048882.1"/>
</dbReference>
<dbReference type="Proteomes" id="UP000595046">
    <property type="component" value="Chromosome"/>
</dbReference>
<protein>
    <recommendedName>
        <fullName evidence="3">N-acetyltransferase domain-containing protein</fullName>
    </recommendedName>
</protein>
<dbReference type="SUPFAM" id="SSF55729">
    <property type="entry name" value="Acyl-CoA N-acyltransferases (Nat)"/>
    <property type="match status" value="1"/>
</dbReference>
<reference evidence="2" key="1">
    <citation type="submission" date="2020-02" db="EMBL/GenBank/DDBJ databases">
        <title>Streptomyces sp. ASO4wet.</title>
        <authorList>
            <person name="Risdian C."/>
            <person name="Landwehr W."/>
            <person name="Schupp P."/>
            <person name="Wink J."/>
        </authorList>
    </citation>
    <scope>NUCLEOTIDE SEQUENCE [LARGE SCALE GENOMIC DNA]</scope>
    <source>
        <strain evidence="2">ASO4wet</strain>
    </source>
</reference>
<proteinExistence type="predicted"/>
<evidence type="ECO:0000313" key="2">
    <source>
        <dbReference type="Proteomes" id="UP000595046"/>
    </source>
</evidence>